<evidence type="ECO:0008006" key="4">
    <source>
        <dbReference type="Google" id="ProtNLM"/>
    </source>
</evidence>
<dbReference type="Proteomes" id="UP001597483">
    <property type="component" value="Unassembled WGS sequence"/>
</dbReference>
<name>A0ABW5H1S4_9PSEU</name>
<comment type="caution">
    <text evidence="2">The sequence shown here is derived from an EMBL/GenBank/DDBJ whole genome shotgun (WGS) entry which is preliminary data.</text>
</comment>
<evidence type="ECO:0000256" key="1">
    <source>
        <dbReference type="SAM" id="MobiDB-lite"/>
    </source>
</evidence>
<accession>A0ABW5H1S4</accession>
<feature type="region of interest" description="Disordered" evidence="1">
    <location>
        <begin position="1"/>
        <end position="44"/>
    </location>
</feature>
<dbReference type="RefSeq" id="WP_378300942.1">
    <property type="nucleotide sequence ID" value="NZ_JBHUKS010000004.1"/>
</dbReference>
<dbReference type="EMBL" id="JBHUKS010000004">
    <property type="protein sequence ID" value="MFD2466764.1"/>
    <property type="molecule type" value="Genomic_DNA"/>
</dbReference>
<keyword evidence="3" id="KW-1185">Reference proteome</keyword>
<proteinExistence type="predicted"/>
<sequence>MGNGESSSSSQPANGRAGYVDPEEQATRDRQDKQYGEAMNSTGTRVYQQRAAEDAKVNAAAASGGFNMDIDAMKALQPKWQEIADKLNDMVRVGDQLKVVTQPADDPASTMQKKAADGHADAYVASLSQQQTYAQGYADKLKDAIAKYEKQDHANTNSLRKQG</sequence>
<gene>
    <name evidence="2" type="ORF">ACFSVL_05125</name>
</gene>
<feature type="compositionally biased region" description="Polar residues" evidence="1">
    <location>
        <begin position="1"/>
        <end position="13"/>
    </location>
</feature>
<evidence type="ECO:0000313" key="2">
    <source>
        <dbReference type="EMBL" id="MFD2466764.1"/>
    </source>
</evidence>
<reference evidence="3" key="1">
    <citation type="journal article" date="2019" name="Int. J. Syst. Evol. Microbiol.">
        <title>The Global Catalogue of Microorganisms (GCM) 10K type strain sequencing project: providing services to taxonomists for standard genome sequencing and annotation.</title>
        <authorList>
            <consortium name="The Broad Institute Genomics Platform"/>
            <consortium name="The Broad Institute Genome Sequencing Center for Infectious Disease"/>
            <person name="Wu L."/>
            <person name="Ma J."/>
        </authorList>
    </citation>
    <scope>NUCLEOTIDE SEQUENCE [LARGE SCALE GENOMIC DNA]</scope>
    <source>
        <strain evidence="3">CGMCC 4.7641</strain>
    </source>
</reference>
<organism evidence="2 3">
    <name type="scientific">Amycolatopsis silviterrae</name>
    <dbReference type="NCBI Taxonomy" id="1656914"/>
    <lineage>
        <taxon>Bacteria</taxon>
        <taxon>Bacillati</taxon>
        <taxon>Actinomycetota</taxon>
        <taxon>Actinomycetes</taxon>
        <taxon>Pseudonocardiales</taxon>
        <taxon>Pseudonocardiaceae</taxon>
        <taxon>Amycolatopsis</taxon>
    </lineage>
</organism>
<evidence type="ECO:0000313" key="3">
    <source>
        <dbReference type="Proteomes" id="UP001597483"/>
    </source>
</evidence>
<protein>
    <recommendedName>
        <fullName evidence="4">PE domain-containing protein</fullName>
    </recommendedName>
</protein>
<feature type="compositionally biased region" description="Basic and acidic residues" evidence="1">
    <location>
        <begin position="25"/>
        <end position="35"/>
    </location>
</feature>